<dbReference type="InterPro" id="IPR009351">
    <property type="entry name" value="AlkZ-like"/>
</dbReference>
<dbReference type="PANTHER" id="PTHR30528">
    <property type="entry name" value="CYTOPLASMIC PROTEIN"/>
    <property type="match status" value="1"/>
</dbReference>
<protein>
    <recommendedName>
        <fullName evidence="3">Winged helix-turn-helix domain-containing protein</fullName>
    </recommendedName>
</protein>
<comment type="caution">
    <text evidence="1">The sequence shown here is derived from an EMBL/GenBank/DDBJ whole genome shotgun (WGS) entry which is preliminary data.</text>
</comment>
<evidence type="ECO:0008006" key="3">
    <source>
        <dbReference type="Google" id="ProtNLM"/>
    </source>
</evidence>
<proteinExistence type="predicted"/>
<gene>
    <name evidence="1" type="ORF">BKA15_002559</name>
</gene>
<dbReference type="Pfam" id="PF06224">
    <property type="entry name" value="AlkZ-like"/>
    <property type="match status" value="1"/>
</dbReference>
<accession>A0A7Y9I711</accession>
<evidence type="ECO:0000313" key="1">
    <source>
        <dbReference type="EMBL" id="NYE71230.1"/>
    </source>
</evidence>
<keyword evidence="2" id="KW-1185">Reference proteome</keyword>
<sequence length="366" mass="41279">MHQLSRQDARRIAVRAQLLDAAPADETRPADLLGTVRHLTLLQDDPTKAVAPNPGLVVWSRLGSGCPRDAVPNAVDELALIDLRGMLRPPEDIALYRAELNAWPGAEPWQRPVEWLAANDGFRRDVLAELRRDGPLTRHELPDTCIVGWQSSGWNNNRNLAMMLELLVLRGEVAAAGRRGRDRLWDLAERVYPDEPPVPSDQARRIRNERRLRALGIARASAPECMVEPDDVGEAGEPALIDGVRGEWRVDPAYLGGEFRGRVAILSPLDRLIFDRKRMADLFEFDYQLEMYKPAAKRRWGYWAMPILYGDRLIGKVDATTDRKLGVLRVDAIHQDVRFGRLMTANVYRELGDLADWLGVDLALPD</sequence>
<dbReference type="RefSeq" id="WP_179751243.1">
    <property type="nucleotide sequence ID" value="NZ_JACCBU010000001.1"/>
</dbReference>
<dbReference type="Proteomes" id="UP000569914">
    <property type="component" value="Unassembled WGS sequence"/>
</dbReference>
<reference evidence="1 2" key="1">
    <citation type="submission" date="2020-07" db="EMBL/GenBank/DDBJ databases">
        <title>Sequencing the genomes of 1000 actinobacteria strains.</title>
        <authorList>
            <person name="Klenk H.-P."/>
        </authorList>
    </citation>
    <scope>NUCLEOTIDE SEQUENCE [LARGE SCALE GENOMIC DNA]</scope>
    <source>
        <strain evidence="1 2">DSM 22083</strain>
    </source>
</reference>
<dbReference type="AlphaFoldDB" id="A0A7Y9I711"/>
<name>A0A7Y9I711_9ACTN</name>
<dbReference type="PANTHER" id="PTHR30528:SF0">
    <property type="entry name" value="CYTOPLASMIC PROTEIN"/>
    <property type="match status" value="1"/>
</dbReference>
<dbReference type="EMBL" id="JACCBU010000001">
    <property type="protein sequence ID" value="NYE71230.1"/>
    <property type="molecule type" value="Genomic_DNA"/>
</dbReference>
<evidence type="ECO:0000313" key="2">
    <source>
        <dbReference type="Proteomes" id="UP000569914"/>
    </source>
</evidence>
<organism evidence="1 2">
    <name type="scientific">Microlunatus parietis</name>
    <dbReference type="NCBI Taxonomy" id="682979"/>
    <lineage>
        <taxon>Bacteria</taxon>
        <taxon>Bacillati</taxon>
        <taxon>Actinomycetota</taxon>
        <taxon>Actinomycetes</taxon>
        <taxon>Propionibacteriales</taxon>
        <taxon>Propionibacteriaceae</taxon>
        <taxon>Microlunatus</taxon>
    </lineage>
</organism>